<sequence length="115" mass="12867">MLLLRHFPILARTIFAIFALAIAGLLLHRLTVPDKSHCAGCIGYALKINSMIDDARDNVRGNAQFFRYAVDKACAGRLLDSGRCLEHRRGFLRDKARYFHGIEDPYAACRAISAC</sequence>
<organism evidence="2 3">
    <name type="scientific">Aspergillus ruber (strain CBS 135680)</name>
    <dbReference type="NCBI Taxonomy" id="1388766"/>
    <lineage>
        <taxon>Eukaryota</taxon>
        <taxon>Fungi</taxon>
        <taxon>Dikarya</taxon>
        <taxon>Ascomycota</taxon>
        <taxon>Pezizomycotina</taxon>
        <taxon>Eurotiomycetes</taxon>
        <taxon>Eurotiomycetidae</taxon>
        <taxon>Eurotiales</taxon>
        <taxon>Aspergillaceae</taxon>
        <taxon>Aspergillus</taxon>
        <taxon>Aspergillus subgen. Aspergillus</taxon>
    </lineage>
</organism>
<keyword evidence="3" id="KW-1185">Reference proteome</keyword>
<accession>A0A017S3W9</accession>
<keyword evidence="1" id="KW-0472">Membrane</keyword>
<proteinExistence type="predicted"/>
<dbReference type="GeneID" id="63698118"/>
<dbReference type="RefSeq" id="XP_040635014.1">
    <property type="nucleotide sequence ID" value="XM_040782994.1"/>
</dbReference>
<evidence type="ECO:0000313" key="2">
    <source>
        <dbReference type="EMBL" id="EYE91324.1"/>
    </source>
</evidence>
<protein>
    <recommendedName>
        <fullName evidence="4">Saposin B-type domain-containing protein</fullName>
    </recommendedName>
</protein>
<keyword evidence="1" id="KW-0812">Transmembrane</keyword>
<gene>
    <name evidence="2" type="ORF">EURHEDRAFT_416567</name>
</gene>
<dbReference type="AlphaFoldDB" id="A0A017S3W9"/>
<reference evidence="3" key="1">
    <citation type="journal article" date="2014" name="Nat. Commun.">
        <title>Genomic adaptations of the halophilic Dead Sea filamentous fungus Eurotium rubrum.</title>
        <authorList>
            <person name="Kis-Papo T."/>
            <person name="Weig A.R."/>
            <person name="Riley R."/>
            <person name="Persoh D."/>
            <person name="Salamov A."/>
            <person name="Sun H."/>
            <person name="Lipzen A."/>
            <person name="Wasser S.P."/>
            <person name="Rambold G."/>
            <person name="Grigoriev I.V."/>
            <person name="Nevo E."/>
        </authorList>
    </citation>
    <scope>NUCLEOTIDE SEQUENCE [LARGE SCALE GENOMIC DNA]</scope>
    <source>
        <strain evidence="3">CBS 135680</strain>
    </source>
</reference>
<name>A0A017S3W9_ASPRC</name>
<evidence type="ECO:0008006" key="4">
    <source>
        <dbReference type="Google" id="ProtNLM"/>
    </source>
</evidence>
<keyword evidence="1" id="KW-1133">Transmembrane helix</keyword>
<dbReference type="OrthoDB" id="4453950at2759"/>
<evidence type="ECO:0000313" key="3">
    <source>
        <dbReference type="Proteomes" id="UP000019804"/>
    </source>
</evidence>
<dbReference type="HOGENOM" id="CLU_168400_0_0_1"/>
<dbReference type="EMBL" id="KK088446">
    <property type="protein sequence ID" value="EYE91324.1"/>
    <property type="molecule type" value="Genomic_DNA"/>
</dbReference>
<evidence type="ECO:0000256" key="1">
    <source>
        <dbReference type="SAM" id="Phobius"/>
    </source>
</evidence>
<feature type="transmembrane region" description="Helical" evidence="1">
    <location>
        <begin position="6"/>
        <end position="27"/>
    </location>
</feature>
<dbReference type="Proteomes" id="UP000019804">
    <property type="component" value="Unassembled WGS sequence"/>
</dbReference>